<dbReference type="RefSeq" id="XP_029238799.1">
    <property type="nucleotide sequence ID" value="XM_029381399.1"/>
</dbReference>
<dbReference type="AlphaFoldDB" id="A0A422NJI5"/>
<dbReference type="InterPro" id="IPR022778">
    <property type="entry name" value="CDKN3"/>
</dbReference>
<dbReference type="GeneID" id="40328406"/>
<dbReference type="InterPro" id="IPR000387">
    <property type="entry name" value="Tyr_Pase_dom"/>
</dbReference>
<evidence type="ECO:0000313" key="7">
    <source>
        <dbReference type="Proteomes" id="UP000283634"/>
    </source>
</evidence>
<dbReference type="GO" id="GO:0004725">
    <property type="term" value="F:protein tyrosine phosphatase activity"/>
    <property type="evidence" value="ECO:0007669"/>
    <property type="project" value="UniProtKB-EC"/>
</dbReference>
<feature type="domain" description="Tyrosine specific protein phosphatases" evidence="5">
    <location>
        <begin position="21"/>
        <end position="89"/>
    </location>
</feature>
<dbReference type="SUPFAM" id="SSF52799">
    <property type="entry name" value="(Phosphotyrosine protein) phosphatases II"/>
    <property type="match status" value="1"/>
</dbReference>
<keyword evidence="3 6" id="KW-0378">Hydrolase</keyword>
<sequence>MRRSIGCYKFSWTEMTAPQQDIVLRSLQVMVFRVKNSGKVLVYCYAGLGRTELMAAFYLVYSQHMPSEEAIKLARQATPRDIQSSSQGKFICYFERHLWRLAQTFRVVVSDAIVDIELFFFFCNNNVWCCTGERRTVTILSL</sequence>
<dbReference type="Pfam" id="PF05706">
    <property type="entry name" value="CDKN3"/>
    <property type="match status" value="1"/>
</dbReference>
<comment type="similarity">
    <text evidence="1">Belongs to the protein-tyrosine phosphatase family.</text>
</comment>
<dbReference type="InterPro" id="IPR029021">
    <property type="entry name" value="Prot-tyrosine_phosphatase-like"/>
</dbReference>
<dbReference type="Proteomes" id="UP000283634">
    <property type="component" value="Unassembled WGS sequence"/>
</dbReference>
<keyword evidence="4" id="KW-0904">Protein phosphatase</keyword>
<evidence type="ECO:0000256" key="2">
    <source>
        <dbReference type="ARBA" id="ARBA00013064"/>
    </source>
</evidence>
<evidence type="ECO:0000256" key="1">
    <source>
        <dbReference type="ARBA" id="ARBA00009580"/>
    </source>
</evidence>
<dbReference type="InterPro" id="IPR050561">
    <property type="entry name" value="PTP"/>
</dbReference>
<protein>
    <recommendedName>
        <fullName evidence="2">protein-tyrosine-phosphatase</fullName>
        <ecNumber evidence="2">3.1.3.48</ecNumber>
    </recommendedName>
</protein>
<dbReference type="Gene3D" id="3.90.190.10">
    <property type="entry name" value="Protein tyrosine phosphatase superfamily"/>
    <property type="match status" value="1"/>
</dbReference>
<dbReference type="EMBL" id="MKGL01000129">
    <property type="protein sequence ID" value="RNF05640.1"/>
    <property type="molecule type" value="Genomic_DNA"/>
</dbReference>
<dbReference type="OrthoDB" id="2017893at2759"/>
<dbReference type="PANTHER" id="PTHR23339">
    <property type="entry name" value="TYROSINE SPECIFIC PROTEIN PHOSPHATASE AND DUAL SPECIFICITY PROTEIN PHOSPHATASE"/>
    <property type="match status" value="1"/>
</dbReference>
<evidence type="ECO:0000313" key="6">
    <source>
        <dbReference type="EMBL" id="RNF05640.1"/>
    </source>
</evidence>
<accession>A0A422NJI5</accession>
<organism evidence="6 7">
    <name type="scientific">Trypanosoma rangeli</name>
    <dbReference type="NCBI Taxonomy" id="5698"/>
    <lineage>
        <taxon>Eukaryota</taxon>
        <taxon>Discoba</taxon>
        <taxon>Euglenozoa</taxon>
        <taxon>Kinetoplastea</taxon>
        <taxon>Metakinetoplastina</taxon>
        <taxon>Trypanosomatida</taxon>
        <taxon>Trypanosomatidae</taxon>
        <taxon>Trypanosoma</taxon>
        <taxon>Herpetosoma</taxon>
    </lineage>
</organism>
<name>A0A422NJI5_TRYRA</name>
<evidence type="ECO:0000259" key="5">
    <source>
        <dbReference type="PROSITE" id="PS50056"/>
    </source>
</evidence>
<dbReference type="EC" id="3.1.3.48" evidence="2"/>
<comment type="caution">
    <text evidence="6">The sequence shown here is derived from an EMBL/GenBank/DDBJ whole genome shotgun (WGS) entry which is preliminary data.</text>
</comment>
<reference evidence="6 7" key="1">
    <citation type="journal article" date="2018" name="BMC Genomics">
        <title>Genomic comparison of Trypanosoma conorhini and Trypanosoma rangeli to Trypanosoma cruzi strains of high and low virulence.</title>
        <authorList>
            <person name="Bradwell K.R."/>
            <person name="Koparde V.N."/>
            <person name="Matveyev A.V."/>
            <person name="Serrano M.G."/>
            <person name="Alves J.M."/>
            <person name="Parikh H."/>
            <person name="Huang B."/>
            <person name="Lee V."/>
            <person name="Espinosa-Alvarez O."/>
            <person name="Ortiz P.A."/>
            <person name="Costa-Martins A.G."/>
            <person name="Teixeira M.M."/>
            <person name="Buck G.A."/>
        </authorList>
    </citation>
    <scope>NUCLEOTIDE SEQUENCE [LARGE SCALE GENOMIC DNA]</scope>
    <source>
        <strain evidence="6 7">AM80</strain>
    </source>
</reference>
<evidence type="ECO:0000256" key="3">
    <source>
        <dbReference type="ARBA" id="ARBA00022801"/>
    </source>
</evidence>
<keyword evidence="7" id="KW-1185">Reference proteome</keyword>
<proteinExistence type="inferred from homology"/>
<dbReference type="PROSITE" id="PS50056">
    <property type="entry name" value="TYR_PHOSPHATASE_2"/>
    <property type="match status" value="1"/>
</dbReference>
<evidence type="ECO:0000256" key="4">
    <source>
        <dbReference type="ARBA" id="ARBA00022912"/>
    </source>
</evidence>
<gene>
    <name evidence="6" type="ORF">TraAM80_04473</name>
</gene>